<accession>A0A0V0QTW9</accession>
<evidence type="ECO:0000313" key="3">
    <source>
        <dbReference type="EMBL" id="KRX05456.1"/>
    </source>
</evidence>
<feature type="compositionally biased region" description="Basic and acidic residues" evidence="2">
    <location>
        <begin position="24"/>
        <end position="33"/>
    </location>
</feature>
<keyword evidence="4" id="KW-1185">Reference proteome</keyword>
<proteinExistence type="predicted"/>
<evidence type="ECO:0000313" key="4">
    <source>
        <dbReference type="Proteomes" id="UP000054937"/>
    </source>
</evidence>
<feature type="region of interest" description="Disordered" evidence="2">
    <location>
        <begin position="411"/>
        <end position="430"/>
    </location>
</feature>
<evidence type="ECO:0000256" key="1">
    <source>
        <dbReference type="SAM" id="Coils"/>
    </source>
</evidence>
<dbReference type="EMBL" id="LDAU01000107">
    <property type="protein sequence ID" value="KRX05456.1"/>
    <property type="molecule type" value="Genomic_DNA"/>
</dbReference>
<dbReference type="AlphaFoldDB" id="A0A0V0QTW9"/>
<reference evidence="3 4" key="1">
    <citation type="journal article" date="2015" name="Sci. Rep.">
        <title>Genome of the facultative scuticociliatosis pathogen Pseudocohnilembus persalinus provides insight into its virulence through horizontal gene transfer.</title>
        <authorList>
            <person name="Xiong J."/>
            <person name="Wang G."/>
            <person name="Cheng J."/>
            <person name="Tian M."/>
            <person name="Pan X."/>
            <person name="Warren A."/>
            <person name="Jiang C."/>
            <person name="Yuan D."/>
            <person name="Miao W."/>
        </authorList>
    </citation>
    <scope>NUCLEOTIDE SEQUENCE [LARGE SCALE GENOMIC DNA]</scope>
    <source>
        <strain evidence="3">36N120E</strain>
    </source>
</reference>
<evidence type="ECO:0000256" key="2">
    <source>
        <dbReference type="SAM" id="MobiDB-lite"/>
    </source>
</evidence>
<protein>
    <recommendedName>
        <fullName evidence="5">Tetratricopeptide repeat protein</fullName>
    </recommendedName>
</protein>
<keyword evidence="1" id="KW-0175">Coiled coil</keyword>
<comment type="caution">
    <text evidence="3">The sequence shown here is derived from an EMBL/GenBank/DDBJ whole genome shotgun (WGS) entry which is preliminary data.</text>
</comment>
<name>A0A0V0QTW9_PSEPJ</name>
<sequence length="725" mass="86676">MEKVLILITNNKKVRLRKLQEKKFKEEKEEDKKKKIISIRTRSQSKKSEGISQKTRSKQQNKLGEISQNIGIMQKLEKKQNKINEVFEVSVNKKVQKEQQIKQIQKKQEVEKNIVSKIKQKSQKFQQKQEQKKKQVLENQQETRQLDDLGNESKVSAIDKDEEKKDELVNLEKNTDDLQKDLINKEEQEKLIINKLQEHQINQNKQENLQNQIKTNNDNLQLLKEKNGFQTFLSEKKNKVSAYQNVGFQLTHQNNQQNYQNCEQQNNFTQEQNDINQNNKFNGFNINNEFLETCVNSDQSNRINQDGNNNKQVQINEIQQQQAKQQIDTISIFGSAEKKNKQNQSINLDQNEILQNEKQNVFKEELSKNQQISQQSFSNENGNQKLESGEVSSKLIENSVNSISFESFESQKSLENQKQNKQKKAINEGEQNDLSNLSECDQKKYQDLRKQVNYCYKNELDDQGIDICKQIEKIKGLNCFQMRQLYMNFSMFYDVLKDEKNMMKYLQYALKFSNIKEKAEINHIMAYYYEQKREYKKSFFFYRKAVDYCPYEQKYKQLLLFFIDMWQMRQPKICEFSKMEIIQKYLDFIEKKEGINKAKIYFRLAEMYEEIKKSREECVAMYNESKIWAIKENDLEILKKLTLIYTNFPKIKQYYDLQKGSDTMQILIQEIAKKKELIQIQQQDKELLFGSIEEDQLEYIQDIENQIEQIKKMIEKKITNQKKKK</sequence>
<dbReference type="SUPFAM" id="SSF81901">
    <property type="entry name" value="HCP-like"/>
    <property type="match status" value="1"/>
</dbReference>
<gene>
    <name evidence="3" type="ORF">PPERSA_04493</name>
</gene>
<dbReference type="Proteomes" id="UP000054937">
    <property type="component" value="Unassembled WGS sequence"/>
</dbReference>
<feature type="compositionally biased region" description="Polar residues" evidence="2">
    <location>
        <begin position="50"/>
        <end position="61"/>
    </location>
</feature>
<feature type="compositionally biased region" description="Polar residues" evidence="2">
    <location>
        <begin position="368"/>
        <end position="386"/>
    </location>
</feature>
<evidence type="ECO:0008006" key="5">
    <source>
        <dbReference type="Google" id="ProtNLM"/>
    </source>
</evidence>
<feature type="region of interest" description="Disordered" evidence="2">
    <location>
        <begin position="24"/>
        <end position="61"/>
    </location>
</feature>
<organism evidence="3 4">
    <name type="scientific">Pseudocohnilembus persalinus</name>
    <name type="common">Ciliate</name>
    <dbReference type="NCBI Taxonomy" id="266149"/>
    <lineage>
        <taxon>Eukaryota</taxon>
        <taxon>Sar</taxon>
        <taxon>Alveolata</taxon>
        <taxon>Ciliophora</taxon>
        <taxon>Intramacronucleata</taxon>
        <taxon>Oligohymenophorea</taxon>
        <taxon>Scuticociliatia</taxon>
        <taxon>Philasterida</taxon>
        <taxon>Pseudocohnilembidae</taxon>
        <taxon>Pseudocohnilembus</taxon>
    </lineage>
</organism>
<feature type="compositionally biased region" description="Basic and acidic residues" evidence="2">
    <location>
        <begin position="127"/>
        <end position="136"/>
    </location>
</feature>
<feature type="region of interest" description="Disordered" evidence="2">
    <location>
        <begin position="365"/>
        <end position="390"/>
    </location>
</feature>
<dbReference type="InParanoid" id="A0A0V0QTW9"/>
<feature type="coiled-coil region" evidence="1">
    <location>
        <begin position="664"/>
        <end position="720"/>
    </location>
</feature>
<feature type="region of interest" description="Disordered" evidence="2">
    <location>
        <begin position="124"/>
        <end position="162"/>
    </location>
</feature>